<organism evidence="2 3">
    <name type="scientific">Photobacterium pectinilyticum</name>
    <dbReference type="NCBI Taxonomy" id="2906793"/>
    <lineage>
        <taxon>Bacteria</taxon>
        <taxon>Pseudomonadati</taxon>
        <taxon>Pseudomonadota</taxon>
        <taxon>Gammaproteobacteria</taxon>
        <taxon>Vibrionales</taxon>
        <taxon>Vibrionaceae</taxon>
        <taxon>Photobacterium</taxon>
    </lineage>
</organism>
<dbReference type="EMBL" id="JANEYT010000010">
    <property type="protein sequence ID" value="MCQ1057751.1"/>
    <property type="molecule type" value="Genomic_DNA"/>
</dbReference>
<feature type="transmembrane region" description="Helical" evidence="1">
    <location>
        <begin position="121"/>
        <end position="147"/>
    </location>
</feature>
<keyword evidence="1" id="KW-0812">Transmembrane</keyword>
<keyword evidence="2" id="KW-0378">Hydrolase</keyword>
<dbReference type="Pfam" id="PF04307">
    <property type="entry name" value="YdjM"/>
    <property type="match status" value="1"/>
</dbReference>
<dbReference type="RefSeq" id="WP_255041412.1">
    <property type="nucleotide sequence ID" value="NZ_JANEYT010000010.1"/>
</dbReference>
<feature type="transmembrane region" description="Helical" evidence="1">
    <location>
        <begin position="154"/>
        <end position="173"/>
    </location>
</feature>
<keyword evidence="1" id="KW-1133">Transmembrane helix</keyword>
<feature type="transmembrane region" description="Helical" evidence="1">
    <location>
        <begin position="88"/>
        <end position="109"/>
    </location>
</feature>
<dbReference type="Proteomes" id="UP001524460">
    <property type="component" value="Unassembled WGS sequence"/>
</dbReference>
<name>A0ABT1MZ28_9GAMM</name>
<dbReference type="PANTHER" id="PTHR40031:SF1">
    <property type="entry name" value="MEMBRANE-BOUND METAL-DEPENDENT HYDROLASE"/>
    <property type="match status" value="1"/>
</dbReference>
<sequence>MDSVTQAALGAAVAGAVAGRRCSPKILLAGAALGTLPDLDVIISYGDPVSDMVKHRGFSHSLFVLIPFSLLLSWGWQKMRPTRFSLGHLWLLVAVCLVTHPLLDSFTAYGTQLFWPINTPIATPSLFIIDPLYTVPLLLAVLASVIWRDRMAKLCSAGLAVSSLYIVWSLVAMNTIESRVEQQLAGTPFAGQPTFITPTPLNTLLWRVVVKGEHSYLEGLSSILDADVEIDFLDKPLGTWPKGVVSEHQRMLEHFTGGFIRYDQRQSELVVSDLRLGMGEQLAFQFALAEKSNEWVAIEPVRVESPRARLAQIPNLWLRLLGSQDIDANLCHISECPQQAVPLVSRSGLLRPVFPC</sequence>
<evidence type="ECO:0000313" key="3">
    <source>
        <dbReference type="Proteomes" id="UP001524460"/>
    </source>
</evidence>
<dbReference type="PANTHER" id="PTHR40031">
    <property type="entry name" value="HYPOTHETICAL MEMBRANE SPANNING PROTEIN"/>
    <property type="match status" value="1"/>
</dbReference>
<gene>
    <name evidence="2" type="ORF">NHN17_06710</name>
</gene>
<proteinExistence type="predicted"/>
<protein>
    <submittedName>
        <fullName evidence="2">Metal-dependent hydrolase</fullName>
    </submittedName>
</protein>
<comment type="caution">
    <text evidence="2">The sequence shown here is derived from an EMBL/GenBank/DDBJ whole genome shotgun (WGS) entry which is preliminary data.</text>
</comment>
<dbReference type="InterPro" id="IPR007404">
    <property type="entry name" value="YdjM-like"/>
</dbReference>
<evidence type="ECO:0000256" key="1">
    <source>
        <dbReference type="SAM" id="Phobius"/>
    </source>
</evidence>
<evidence type="ECO:0000313" key="2">
    <source>
        <dbReference type="EMBL" id="MCQ1057751.1"/>
    </source>
</evidence>
<keyword evidence="1" id="KW-0472">Membrane</keyword>
<feature type="transmembrane region" description="Helical" evidence="1">
    <location>
        <begin position="58"/>
        <end position="76"/>
    </location>
</feature>
<keyword evidence="3" id="KW-1185">Reference proteome</keyword>
<dbReference type="InterPro" id="IPR053170">
    <property type="entry name" value="Transcription_regulator"/>
</dbReference>
<dbReference type="GO" id="GO:0016787">
    <property type="term" value="F:hydrolase activity"/>
    <property type="evidence" value="ECO:0007669"/>
    <property type="project" value="UniProtKB-KW"/>
</dbReference>
<accession>A0ABT1MZ28</accession>
<reference evidence="2 3" key="1">
    <citation type="submission" date="2022-07" db="EMBL/GenBank/DDBJ databases">
        <title>Photobacterium pectinilyticum sp. nov., a marine bacterium isolated from surface seawater of Qingdao offshore.</title>
        <authorList>
            <person name="Wang X."/>
        </authorList>
    </citation>
    <scope>NUCLEOTIDE SEQUENCE [LARGE SCALE GENOMIC DNA]</scope>
    <source>
        <strain evidence="2 3">ZSDE20</strain>
    </source>
</reference>